<dbReference type="GO" id="GO:0022627">
    <property type="term" value="C:cytosolic small ribosomal subunit"/>
    <property type="evidence" value="ECO:0007669"/>
    <property type="project" value="TreeGrafter"/>
</dbReference>
<dbReference type="InterPro" id="IPR003489">
    <property type="entry name" value="RHF/RaiA"/>
</dbReference>
<dbReference type="CDD" id="cd00552">
    <property type="entry name" value="RaiA"/>
    <property type="match status" value="1"/>
</dbReference>
<comment type="subcellular location">
    <subcellularLocation>
        <location evidence="3">Cytoplasm</location>
    </subcellularLocation>
</comment>
<comment type="subunit">
    <text evidence="3">Interacts with 100S ribosomes.</text>
</comment>
<feature type="region of interest" description="Disordered" evidence="4">
    <location>
        <begin position="91"/>
        <end position="117"/>
    </location>
</feature>
<dbReference type="PANTHER" id="PTHR33231:SF1">
    <property type="entry name" value="30S RIBOSOMAL PROTEIN"/>
    <property type="match status" value="1"/>
</dbReference>
<comment type="function">
    <text evidence="3">Required for dimerization of active 70S ribosomes into 100S ribosomes in stationary phase; 100S ribosomes are translationally inactive and sometimes present during exponential growth.</text>
</comment>
<name>A0A3M2MBQ1_9ACTN</name>
<proteinExistence type="inferred from homology"/>
<dbReference type="InterPro" id="IPR038416">
    <property type="entry name" value="Ribosom_S30AE_C_sf"/>
</dbReference>
<dbReference type="Gene3D" id="3.30.160.100">
    <property type="entry name" value="Ribosome hibernation promotion factor-like"/>
    <property type="match status" value="1"/>
</dbReference>
<dbReference type="RefSeq" id="WP_122193062.1">
    <property type="nucleotide sequence ID" value="NZ_JBHSKC010000001.1"/>
</dbReference>
<dbReference type="Gene3D" id="3.30.505.50">
    <property type="entry name" value="Sigma 54 modulation/S30EA ribosomal protein, C-terminal domain"/>
    <property type="match status" value="1"/>
</dbReference>
<dbReference type="PANTHER" id="PTHR33231">
    <property type="entry name" value="30S RIBOSOMAL PROTEIN"/>
    <property type="match status" value="1"/>
</dbReference>
<dbReference type="NCBIfam" id="TIGR00741">
    <property type="entry name" value="yfiA"/>
    <property type="match status" value="1"/>
</dbReference>
<dbReference type="AlphaFoldDB" id="A0A3M2MBQ1"/>
<dbReference type="SUPFAM" id="SSF69754">
    <property type="entry name" value="Ribosome binding protein Y (YfiA homologue)"/>
    <property type="match status" value="1"/>
</dbReference>
<dbReference type="InterPro" id="IPR036567">
    <property type="entry name" value="RHF-like"/>
</dbReference>
<keyword evidence="7" id="KW-1185">Reference proteome</keyword>
<evidence type="ECO:0000256" key="1">
    <source>
        <dbReference type="ARBA" id="ARBA00022490"/>
    </source>
</evidence>
<evidence type="ECO:0000313" key="7">
    <source>
        <dbReference type="Proteomes" id="UP000282674"/>
    </source>
</evidence>
<evidence type="ECO:0000256" key="4">
    <source>
        <dbReference type="SAM" id="MobiDB-lite"/>
    </source>
</evidence>
<evidence type="ECO:0000259" key="5">
    <source>
        <dbReference type="Pfam" id="PF16321"/>
    </source>
</evidence>
<evidence type="ECO:0000256" key="3">
    <source>
        <dbReference type="HAMAP-Rule" id="MF_00839"/>
    </source>
</evidence>
<accession>A0A3M2MBQ1</accession>
<dbReference type="InterPro" id="IPR032528">
    <property type="entry name" value="Ribosom_S30AE_C"/>
</dbReference>
<reference evidence="6 7" key="1">
    <citation type="submission" date="2018-10" db="EMBL/GenBank/DDBJ databases">
        <title>Isolation from soil.</title>
        <authorList>
            <person name="Hu J."/>
        </authorList>
    </citation>
    <scope>NUCLEOTIDE SEQUENCE [LARGE SCALE GENOMIC DNA]</scope>
    <source>
        <strain evidence="6 7">NEAU-Ht49</strain>
    </source>
</reference>
<dbReference type="Proteomes" id="UP000282674">
    <property type="component" value="Unassembled WGS sequence"/>
</dbReference>
<feature type="domain" description="Sigma 54 modulation/S30EA ribosomal protein C-terminal" evidence="5">
    <location>
        <begin position="166"/>
        <end position="219"/>
    </location>
</feature>
<dbReference type="InterPro" id="IPR034694">
    <property type="entry name" value="HPF_long/plastid"/>
</dbReference>
<keyword evidence="2 3" id="KW-0810">Translation regulation</keyword>
<dbReference type="GO" id="GO:0045900">
    <property type="term" value="P:negative regulation of translational elongation"/>
    <property type="evidence" value="ECO:0007669"/>
    <property type="project" value="TreeGrafter"/>
</dbReference>
<dbReference type="EMBL" id="RFFG01000006">
    <property type="protein sequence ID" value="RMI46931.1"/>
    <property type="molecule type" value="Genomic_DNA"/>
</dbReference>
<dbReference type="InterPro" id="IPR050574">
    <property type="entry name" value="HPF/YfiA_ribosome-assoc"/>
</dbReference>
<dbReference type="GO" id="GO:0043024">
    <property type="term" value="F:ribosomal small subunit binding"/>
    <property type="evidence" value="ECO:0007669"/>
    <property type="project" value="TreeGrafter"/>
</dbReference>
<dbReference type="OrthoDB" id="9794975at2"/>
<keyword evidence="1 3" id="KW-0963">Cytoplasm</keyword>
<dbReference type="FunFam" id="3.30.505.50:FF:000002">
    <property type="entry name" value="Ribosome hibernation promoting factor"/>
    <property type="match status" value="1"/>
</dbReference>
<organism evidence="6 7">
    <name type="scientific">Actinomadura harenae</name>
    <dbReference type="NCBI Taxonomy" id="2483351"/>
    <lineage>
        <taxon>Bacteria</taxon>
        <taxon>Bacillati</taxon>
        <taxon>Actinomycetota</taxon>
        <taxon>Actinomycetes</taxon>
        <taxon>Streptosporangiales</taxon>
        <taxon>Thermomonosporaceae</taxon>
        <taxon>Actinomadura</taxon>
    </lineage>
</organism>
<dbReference type="Pfam" id="PF02482">
    <property type="entry name" value="Ribosomal_S30AE"/>
    <property type="match status" value="1"/>
</dbReference>
<sequence>MDIIVRGRHTDVSDRFRQHVDTKLAKIERLNNRVIRVDVEVSQERNPRLADQRERVELTIRSRGPVIRAEAAADDRYGALDMALDKLESRLRRDSERRKAHNGGKGKGRLAAMEPLPGDLPVEAAAAPVREAEPSGGAEPDVSGYEAVATELDETLVPIPMDGDGPVIVREKFHKAEPMGIEQALFEMELVGHDFFLFRDKATSHPTVVYRRRGWDYGVIRLVEE</sequence>
<dbReference type="Pfam" id="PF16321">
    <property type="entry name" value="Ribosom_S30AE_C"/>
    <property type="match status" value="1"/>
</dbReference>
<evidence type="ECO:0000256" key="2">
    <source>
        <dbReference type="ARBA" id="ARBA00022845"/>
    </source>
</evidence>
<dbReference type="HAMAP" id="MF_00839">
    <property type="entry name" value="HPF"/>
    <property type="match status" value="1"/>
</dbReference>
<comment type="caution">
    <text evidence="6">The sequence shown here is derived from an EMBL/GenBank/DDBJ whole genome shotgun (WGS) entry which is preliminary data.</text>
</comment>
<comment type="similarity">
    <text evidence="3">Belongs to the HPF/YfiA ribosome-associated protein family. Long HPF subfamily.</text>
</comment>
<gene>
    <name evidence="6" type="primary">raiA</name>
    <name evidence="3" type="synonym">hpf</name>
    <name evidence="6" type="ORF">EBO15_04695</name>
</gene>
<feature type="compositionally biased region" description="Basic residues" evidence="4">
    <location>
        <begin position="98"/>
        <end position="108"/>
    </location>
</feature>
<evidence type="ECO:0000313" key="6">
    <source>
        <dbReference type="EMBL" id="RMI46931.1"/>
    </source>
</evidence>
<protein>
    <recommendedName>
        <fullName evidence="3">Ribosome hibernation promoting factor</fullName>
        <shortName evidence="3">HPF</shortName>
    </recommendedName>
</protein>